<dbReference type="PANTHER" id="PTHR22100:SF13">
    <property type="entry name" value="WINGS APART-LIKE PROTEIN HOMOLOG"/>
    <property type="match status" value="1"/>
</dbReference>
<dbReference type="Gene3D" id="1.25.10.10">
    <property type="entry name" value="Leucine-rich Repeat Variant"/>
    <property type="match status" value="1"/>
</dbReference>
<evidence type="ECO:0000256" key="2">
    <source>
        <dbReference type="SAM" id="MobiDB-lite"/>
    </source>
</evidence>
<evidence type="ECO:0000313" key="4">
    <source>
        <dbReference type="EMBL" id="CAD6191357.1"/>
    </source>
</evidence>
<dbReference type="InterPro" id="IPR039874">
    <property type="entry name" value="WAPL"/>
</dbReference>
<name>A0A8S1H7V8_9PELO</name>
<comment type="caution">
    <text evidence="4">The sequence shown here is derived from an EMBL/GenBank/DDBJ whole genome shotgun (WGS) entry which is preliminary data.</text>
</comment>
<sequence length="749" mass="84218">MKKFRTYEPSSTSNDDDDAFSKPVVRQRFQKSQVNLSEVPPDDNILPSVSDDSSPIQVFSPQVSIPESSSTDGNPEIVLSSSSSEDESPPLPSSQSSTDSINKKLRSSSLATEDSTTRFEKKGRSYEFDEDDELLLAPSSKKSKVQEANEKFIPRKDKKVVYNHKWNVGEEDEESGISTSSKSSEVQEVKSTKTVNTMAIKRPIYATAAGGGGRIRNVKEAHEILESGEHDDFKHELEYILSTLRSDGKLKLKCLSTVSLAKKCVSSEFRHFIRSEGMTNTVIRALSESPENDIFALCAASVIYLLSRDFNNVKVDANGLRLFSQLLRVEKFSSEEKQEFLDQVWEVFRCFKKIEVGGKRIVFDMQKEDLTPSSLALEALVFVVSRNAHDEALKTELLNLGVLQWIVAKIEKMVAEIEKSQEVAQPDEVICHELMLLDRCFRAIEMCSMLHRKNQAFLISHRGSILVKTCATFLDVIHSSVIKRNANDVVTKSYMNCLALLTNVLINLSHENELCCSKLGQIEGFLVSCSNALTFLAPKYASEDKKYDIQVTMTSLLVNLVERCNANRKSIINAQIKVYISEEEEVEETDALQALAKLFMDRESKAKTVDEDLDKELAFEENPEDGSGSDEEDEEGARKDGRLDRAKLESMGEEDMVNAVQQVMSKASTHMEDSVVASYVGLLIGCLLQQNEEKVELVKKCMRDGTLSPMTEQLHRFLDFMRFAMKTKKNGQSSCRSIEKILDFLERLD</sequence>
<protein>
    <recommendedName>
        <fullName evidence="3">WAPL domain-containing protein</fullName>
    </recommendedName>
</protein>
<feature type="region of interest" description="Disordered" evidence="2">
    <location>
        <begin position="1"/>
        <end position="141"/>
    </location>
</feature>
<feature type="region of interest" description="Disordered" evidence="2">
    <location>
        <begin position="610"/>
        <end position="644"/>
    </location>
</feature>
<proteinExistence type="inferred from homology"/>
<dbReference type="Proteomes" id="UP000835052">
    <property type="component" value="Unassembled WGS sequence"/>
</dbReference>
<dbReference type="Pfam" id="PF07814">
    <property type="entry name" value="WAPL"/>
    <property type="match status" value="1"/>
</dbReference>
<feature type="compositionally biased region" description="Basic and acidic residues" evidence="2">
    <location>
        <begin position="115"/>
        <end position="127"/>
    </location>
</feature>
<dbReference type="InterPro" id="IPR016024">
    <property type="entry name" value="ARM-type_fold"/>
</dbReference>
<dbReference type="PROSITE" id="PS51271">
    <property type="entry name" value="WAPL"/>
    <property type="match status" value="1"/>
</dbReference>
<feature type="compositionally biased region" description="Acidic residues" evidence="2">
    <location>
        <begin position="619"/>
        <end position="635"/>
    </location>
</feature>
<keyword evidence="5" id="KW-1185">Reference proteome</keyword>
<dbReference type="SUPFAM" id="SSF48371">
    <property type="entry name" value="ARM repeat"/>
    <property type="match status" value="1"/>
</dbReference>
<feature type="domain" description="WAPL" evidence="3">
    <location>
        <begin position="205"/>
        <end position="724"/>
    </location>
</feature>
<dbReference type="AlphaFoldDB" id="A0A8S1H7V8"/>
<evidence type="ECO:0000259" key="3">
    <source>
        <dbReference type="PROSITE" id="PS51271"/>
    </source>
</evidence>
<accession>A0A8S1H7V8</accession>
<gene>
    <name evidence="4" type="ORF">CAUJ_LOCUS7276</name>
</gene>
<dbReference type="EMBL" id="CAJGYM010000020">
    <property type="protein sequence ID" value="CAD6191357.1"/>
    <property type="molecule type" value="Genomic_DNA"/>
</dbReference>
<dbReference type="InterPro" id="IPR011989">
    <property type="entry name" value="ARM-like"/>
</dbReference>
<feature type="compositionally biased region" description="Polar residues" evidence="2">
    <location>
        <begin position="50"/>
        <end position="73"/>
    </location>
</feature>
<comment type="similarity">
    <text evidence="1">Belongs to the WAPL family.</text>
</comment>
<organism evidence="4 5">
    <name type="scientific">Caenorhabditis auriculariae</name>
    <dbReference type="NCBI Taxonomy" id="2777116"/>
    <lineage>
        <taxon>Eukaryota</taxon>
        <taxon>Metazoa</taxon>
        <taxon>Ecdysozoa</taxon>
        <taxon>Nematoda</taxon>
        <taxon>Chromadorea</taxon>
        <taxon>Rhabditida</taxon>
        <taxon>Rhabditina</taxon>
        <taxon>Rhabditomorpha</taxon>
        <taxon>Rhabditoidea</taxon>
        <taxon>Rhabditidae</taxon>
        <taxon>Peloderinae</taxon>
        <taxon>Caenorhabditis</taxon>
    </lineage>
</organism>
<dbReference type="InterPro" id="IPR012502">
    <property type="entry name" value="WAPL_dom"/>
</dbReference>
<reference evidence="4" key="1">
    <citation type="submission" date="2020-10" db="EMBL/GenBank/DDBJ databases">
        <authorList>
            <person name="Kikuchi T."/>
        </authorList>
    </citation>
    <scope>NUCLEOTIDE SEQUENCE</scope>
    <source>
        <strain evidence="4">NKZ352</strain>
    </source>
</reference>
<evidence type="ECO:0000313" key="5">
    <source>
        <dbReference type="Proteomes" id="UP000835052"/>
    </source>
</evidence>
<dbReference type="InterPro" id="IPR022771">
    <property type="entry name" value="WAPL_C"/>
</dbReference>
<evidence type="ECO:0000256" key="1">
    <source>
        <dbReference type="ARBA" id="ARBA00006854"/>
    </source>
</evidence>
<dbReference type="PANTHER" id="PTHR22100">
    <property type="entry name" value="WINGS APART-LIKE PROTEIN HOMOLOG"/>
    <property type="match status" value="1"/>
</dbReference>
<dbReference type="OrthoDB" id="78088at2759"/>